<evidence type="ECO:0000313" key="2">
    <source>
        <dbReference type="Proteomes" id="UP000297229"/>
    </source>
</evidence>
<gene>
    <name evidence="1" type="ORF">BELL_0211g00190</name>
</gene>
<evidence type="ECO:0000313" key="1">
    <source>
        <dbReference type="EMBL" id="TGO75482.1"/>
    </source>
</evidence>
<comment type="caution">
    <text evidence="1">The sequence shown here is derived from an EMBL/GenBank/DDBJ whole genome shotgun (WGS) entry which is preliminary data.</text>
</comment>
<organism evidence="1 2">
    <name type="scientific">Botrytis elliptica</name>
    <dbReference type="NCBI Taxonomy" id="278938"/>
    <lineage>
        <taxon>Eukaryota</taxon>
        <taxon>Fungi</taxon>
        <taxon>Dikarya</taxon>
        <taxon>Ascomycota</taxon>
        <taxon>Pezizomycotina</taxon>
        <taxon>Leotiomycetes</taxon>
        <taxon>Helotiales</taxon>
        <taxon>Sclerotiniaceae</taxon>
        <taxon>Botrytis</taxon>
    </lineage>
</organism>
<proteinExistence type="predicted"/>
<dbReference type="EMBL" id="PQXM01000210">
    <property type="protein sequence ID" value="TGO75482.1"/>
    <property type="molecule type" value="Genomic_DNA"/>
</dbReference>
<keyword evidence="2" id="KW-1185">Reference proteome</keyword>
<accession>A0A4Z1JW57</accession>
<sequence length="79" mass="9349">MLTGPADYDYHPPTEFRMSSFHNCPYQNDCFPKYRLYRPSDIASVLWGISFLAAGEYPLSRFRELRLEVVRSREAQVER</sequence>
<dbReference type="AlphaFoldDB" id="A0A4Z1JW57"/>
<reference evidence="1 2" key="1">
    <citation type="submission" date="2017-12" db="EMBL/GenBank/DDBJ databases">
        <title>Comparative genomics of Botrytis spp.</title>
        <authorList>
            <person name="Valero-Jimenez C.A."/>
            <person name="Tapia P."/>
            <person name="Veloso J."/>
            <person name="Silva-Moreno E."/>
            <person name="Staats M."/>
            <person name="Valdes J.H."/>
            <person name="Van Kan J.A.L."/>
        </authorList>
    </citation>
    <scope>NUCLEOTIDE SEQUENCE [LARGE SCALE GENOMIC DNA]</scope>
    <source>
        <strain evidence="1 2">Be9601</strain>
    </source>
</reference>
<protein>
    <submittedName>
        <fullName evidence="1">Uncharacterized protein</fullName>
    </submittedName>
</protein>
<name>A0A4Z1JW57_9HELO</name>
<dbReference type="Proteomes" id="UP000297229">
    <property type="component" value="Unassembled WGS sequence"/>
</dbReference>